<dbReference type="RefSeq" id="WP_377197976.1">
    <property type="nucleotide sequence ID" value="NZ_JBHUHF010000001.1"/>
</dbReference>
<dbReference type="InterPro" id="IPR036388">
    <property type="entry name" value="WH-like_DNA-bd_sf"/>
</dbReference>
<accession>A0ABW4V788</accession>
<dbReference type="PROSITE" id="PS50987">
    <property type="entry name" value="HTH_ARSR_2"/>
    <property type="match status" value="1"/>
</dbReference>
<dbReference type="InterPro" id="IPR052543">
    <property type="entry name" value="HTH_Metal-responsive_Reg"/>
</dbReference>
<gene>
    <name evidence="2" type="ORF">ACFSL2_11445</name>
</gene>
<dbReference type="InterPro" id="IPR011991">
    <property type="entry name" value="ArsR-like_HTH"/>
</dbReference>
<dbReference type="PANTHER" id="PTHR39168:SF1">
    <property type="entry name" value="TRANSCRIPTIONAL REGULATORY PROTEIN"/>
    <property type="match status" value="1"/>
</dbReference>
<evidence type="ECO:0000313" key="2">
    <source>
        <dbReference type="EMBL" id="MFD2026122.1"/>
    </source>
</evidence>
<dbReference type="Proteomes" id="UP001597338">
    <property type="component" value="Unassembled WGS sequence"/>
</dbReference>
<comment type="caution">
    <text evidence="2">The sequence shown here is derived from an EMBL/GenBank/DDBJ whole genome shotgun (WGS) entry which is preliminary data.</text>
</comment>
<dbReference type="Pfam" id="PF12840">
    <property type="entry name" value="HTH_20"/>
    <property type="match status" value="1"/>
</dbReference>
<feature type="domain" description="HTH arsR-type" evidence="1">
    <location>
        <begin position="1"/>
        <end position="96"/>
    </location>
</feature>
<protein>
    <submittedName>
        <fullName evidence="2">ArsR/SmtB family transcription factor</fullName>
    </submittedName>
</protein>
<organism evidence="2 3">
    <name type="scientific">Promicromonospora aerolata</name>
    <dbReference type="NCBI Taxonomy" id="195749"/>
    <lineage>
        <taxon>Bacteria</taxon>
        <taxon>Bacillati</taxon>
        <taxon>Actinomycetota</taxon>
        <taxon>Actinomycetes</taxon>
        <taxon>Micrococcales</taxon>
        <taxon>Promicromonosporaceae</taxon>
        <taxon>Promicromonospora</taxon>
    </lineage>
</organism>
<dbReference type="EMBL" id="JBHUHF010000001">
    <property type="protein sequence ID" value="MFD2026122.1"/>
    <property type="molecule type" value="Genomic_DNA"/>
</dbReference>
<evidence type="ECO:0000259" key="1">
    <source>
        <dbReference type="PROSITE" id="PS50987"/>
    </source>
</evidence>
<proteinExistence type="predicted"/>
<keyword evidence="3" id="KW-1185">Reference proteome</keyword>
<sequence length="232" mass="25214">MDGASSPRLAEIASLLASEARATMLLELLDGRARTATELAQAAHVSRPSASEHLHRLVQAGLLGEARQGRHRYVRIEDPAVAEIIESLAALSGRARPAEPSLRAQRVDRQLREARTCYRHLAGRLGVALSDGVREQGYVDDRWSMTGPGHAWIASLGIDVPARTRRPLTRPCLDWTERRDHLAGVVPDALLTAFRDKGWLEPGTVPRALRLTDAGRAGLGPVLASALVRDEA</sequence>
<dbReference type="NCBIfam" id="NF033788">
    <property type="entry name" value="HTH_metalloreg"/>
    <property type="match status" value="1"/>
</dbReference>
<dbReference type="InterPro" id="IPR001845">
    <property type="entry name" value="HTH_ArsR_DNA-bd_dom"/>
</dbReference>
<evidence type="ECO:0000313" key="3">
    <source>
        <dbReference type="Proteomes" id="UP001597338"/>
    </source>
</evidence>
<dbReference type="SUPFAM" id="SSF46785">
    <property type="entry name" value="Winged helix' DNA-binding domain"/>
    <property type="match status" value="1"/>
</dbReference>
<dbReference type="Gene3D" id="1.10.10.10">
    <property type="entry name" value="Winged helix-like DNA-binding domain superfamily/Winged helix DNA-binding domain"/>
    <property type="match status" value="1"/>
</dbReference>
<dbReference type="CDD" id="cd00090">
    <property type="entry name" value="HTH_ARSR"/>
    <property type="match status" value="1"/>
</dbReference>
<reference evidence="3" key="1">
    <citation type="journal article" date="2019" name="Int. J. Syst. Evol. Microbiol.">
        <title>The Global Catalogue of Microorganisms (GCM) 10K type strain sequencing project: providing services to taxonomists for standard genome sequencing and annotation.</title>
        <authorList>
            <consortium name="The Broad Institute Genomics Platform"/>
            <consortium name="The Broad Institute Genome Sequencing Center for Infectious Disease"/>
            <person name="Wu L."/>
            <person name="Ma J."/>
        </authorList>
    </citation>
    <scope>NUCLEOTIDE SEQUENCE [LARGE SCALE GENOMIC DNA]</scope>
    <source>
        <strain evidence="3">CCM 7043</strain>
    </source>
</reference>
<name>A0ABW4V788_9MICO</name>
<dbReference type="PANTHER" id="PTHR39168">
    <property type="entry name" value="TRANSCRIPTIONAL REGULATOR-RELATED"/>
    <property type="match status" value="1"/>
</dbReference>
<dbReference type="SMART" id="SM00418">
    <property type="entry name" value="HTH_ARSR"/>
    <property type="match status" value="1"/>
</dbReference>
<dbReference type="InterPro" id="IPR036390">
    <property type="entry name" value="WH_DNA-bd_sf"/>
</dbReference>